<dbReference type="Proteomes" id="UP001163603">
    <property type="component" value="Chromosome 2"/>
</dbReference>
<proteinExistence type="predicted"/>
<organism evidence="1 2">
    <name type="scientific">Pistacia integerrima</name>
    <dbReference type="NCBI Taxonomy" id="434235"/>
    <lineage>
        <taxon>Eukaryota</taxon>
        <taxon>Viridiplantae</taxon>
        <taxon>Streptophyta</taxon>
        <taxon>Embryophyta</taxon>
        <taxon>Tracheophyta</taxon>
        <taxon>Spermatophyta</taxon>
        <taxon>Magnoliopsida</taxon>
        <taxon>eudicotyledons</taxon>
        <taxon>Gunneridae</taxon>
        <taxon>Pentapetalae</taxon>
        <taxon>rosids</taxon>
        <taxon>malvids</taxon>
        <taxon>Sapindales</taxon>
        <taxon>Anacardiaceae</taxon>
        <taxon>Pistacia</taxon>
    </lineage>
</organism>
<keyword evidence="2" id="KW-1185">Reference proteome</keyword>
<comment type="caution">
    <text evidence="1">The sequence shown here is derived from an EMBL/GenBank/DDBJ whole genome shotgun (WGS) entry which is preliminary data.</text>
</comment>
<name>A0ACC0ZEN8_9ROSI</name>
<evidence type="ECO:0000313" key="1">
    <source>
        <dbReference type="EMBL" id="KAJ0049493.1"/>
    </source>
</evidence>
<sequence>MGRAPCCSKVGLRTGPWSPKEDSVLTTYIRANGEGHWRNMPKKAVTVRNISLDNKVSGLSSPGHEEEGNNIVTPNNTEEVPWNIHSPFWPDLFQEEAVNYERCSLDNACDISSLDFVPIEDNMLDKVIEEYQQLLNVDDSIQFDSFFSV</sequence>
<accession>A0ACC0ZEN8</accession>
<reference evidence="2" key="1">
    <citation type="journal article" date="2023" name="G3 (Bethesda)">
        <title>Genome assembly and association tests identify interacting loci associated with vigor, precocity, and sex in interspecific pistachio rootstocks.</title>
        <authorList>
            <person name="Palmer W."/>
            <person name="Jacygrad E."/>
            <person name="Sagayaradj S."/>
            <person name="Cavanaugh K."/>
            <person name="Han R."/>
            <person name="Bertier L."/>
            <person name="Beede B."/>
            <person name="Kafkas S."/>
            <person name="Golino D."/>
            <person name="Preece J."/>
            <person name="Michelmore R."/>
        </authorList>
    </citation>
    <scope>NUCLEOTIDE SEQUENCE [LARGE SCALE GENOMIC DNA]</scope>
</reference>
<dbReference type="EMBL" id="CM047737">
    <property type="protein sequence ID" value="KAJ0049493.1"/>
    <property type="molecule type" value="Genomic_DNA"/>
</dbReference>
<protein>
    <submittedName>
        <fullName evidence="1">Uncharacterized protein</fullName>
    </submittedName>
</protein>
<evidence type="ECO:0000313" key="2">
    <source>
        <dbReference type="Proteomes" id="UP001163603"/>
    </source>
</evidence>
<gene>
    <name evidence="1" type="ORF">Pint_14857</name>
</gene>